<feature type="region of interest" description="Disordered" evidence="1">
    <location>
        <begin position="628"/>
        <end position="652"/>
    </location>
</feature>
<dbReference type="OrthoDB" id="5323870at2759"/>
<name>A0A8H3FF06_9LECA</name>
<keyword evidence="3" id="KW-1185">Reference proteome</keyword>
<evidence type="ECO:0000313" key="2">
    <source>
        <dbReference type="EMBL" id="CAF9923268.1"/>
    </source>
</evidence>
<reference evidence="2" key="1">
    <citation type="submission" date="2021-03" db="EMBL/GenBank/DDBJ databases">
        <authorList>
            <person name="Tagirdzhanova G."/>
        </authorList>
    </citation>
    <scope>NUCLEOTIDE SEQUENCE</scope>
</reference>
<dbReference type="InterPro" id="IPR015943">
    <property type="entry name" value="WD40/YVTN_repeat-like_dom_sf"/>
</dbReference>
<evidence type="ECO:0000256" key="1">
    <source>
        <dbReference type="SAM" id="MobiDB-lite"/>
    </source>
</evidence>
<accession>A0A8H3FF06</accession>
<feature type="compositionally biased region" description="Acidic residues" evidence="1">
    <location>
        <begin position="85"/>
        <end position="96"/>
    </location>
</feature>
<dbReference type="AlphaFoldDB" id="A0A8H3FF06"/>
<feature type="region of interest" description="Disordered" evidence="1">
    <location>
        <begin position="61"/>
        <end position="107"/>
    </location>
</feature>
<organism evidence="2 3">
    <name type="scientific">Heterodermia speciosa</name>
    <dbReference type="NCBI Taxonomy" id="116794"/>
    <lineage>
        <taxon>Eukaryota</taxon>
        <taxon>Fungi</taxon>
        <taxon>Dikarya</taxon>
        <taxon>Ascomycota</taxon>
        <taxon>Pezizomycotina</taxon>
        <taxon>Lecanoromycetes</taxon>
        <taxon>OSLEUM clade</taxon>
        <taxon>Lecanoromycetidae</taxon>
        <taxon>Caliciales</taxon>
        <taxon>Physciaceae</taxon>
        <taxon>Heterodermia</taxon>
    </lineage>
</organism>
<dbReference type="EMBL" id="CAJPDS010000033">
    <property type="protein sequence ID" value="CAF9923268.1"/>
    <property type="molecule type" value="Genomic_DNA"/>
</dbReference>
<evidence type="ECO:0000313" key="3">
    <source>
        <dbReference type="Proteomes" id="UP000664521"/>
    </source>
</evidence>
<dbReference type="Gene3D" id="2.130.10.10">
    <property type="entry name" value="YVTN repeat-like/Quinoprotein amine dehydrogenase"/>
    <property type="match status" value="1"/>
</dbReference>
<gene>
    <name evidence="2" type="ORF">HETSPECPRED_005280</name>
</gene>
<comment type="caution">
    <text evidence="2">The sequence shown here is derived from an EMBL/GenBank/DDBJ whole genome shotgun (WGS) entry which is preliminary data.</text>
</comment>
<sequence length="652" mass="70671">MEPKIRKLNDLIQVSYNLPQRVHTARTYPLRSRNGSTIIICGHETGLTFLWRGGLPMKPQAEAKESVQRQTNGAGATSLEPMTIESDDDDDDDEPEIGTLQPSDGGLEFEDQAQEFDPSTPVAPIIQTLNLCLEAQVLHLSFLQLPTNLGQSFVGSFPPMLFEKLLVAVACSDCSVRLLTIPLTPPSTRSKSRIELQKQVLGASTKQDFYHAQMLFLSSGSGHRSYPRGVSMTLAARSTAEVKRVDGPDNGQKMWDLLIASHSADLSGLLLIHRIAILADGSSLDTEGSGSIEPWRKQSLASPARAISFNTSIYPAPRHSQLLVAEAKGPVRIFDCLSKPGADHGSWLLSLYPPCGSLGTNARRRKDLLTAQWVLGGKAIAVLLDDGEWGVWEIEDSRPKTKEITDGWQALPGMSFFNFSIGGWIGSSFAEKEASKSSNAEIRSQLAPMTPATRKIRQESLFTGPAIKVSSPVRGGIAVCSVSDNIKSRKDDETLLLWHGNSITKIPSLLTYWLNKVRGSGNLFGNGAQGQPKELNDVHLGGELRNDVSLIPPIPGVDINTKPCGQSSILTVGEHRITIITTPLLEPSSTLAPVTSSLKVRSPAADQAMLERGRLDVEGIDTFLANMSNGHQSNGVRTNGANSRKQSNQLIL</sequence>
<dbReference type="Proteomes" id="UP000664521">
    <property type="component" value="Unassembled WGS sequence"/>
</dbReference>
<protein>
    <recommendedName>
        <fullName evidence="4">Nucleoporin NUP37</fullName>
    </recommendedName>
</protein>
<evidence type="ECO:0008006" key="4">
    <source>
        <dbReference type="Google" id="ProtNLM"/>
    </source>
</evidence>
<proteinExistence type="predicted"/>